<dbReference type="GO" id="GO:0043139">
    <property type="term" value="F:5'-3' DNA helicase activity"/>
    <property type="evidence" value="ECO:0007669"/>
    <property type="project" value="TreeGrafter"/>
</dbReference>
<dbReference type="OrthoDB" id="9757917at2"/>
<keyword evidence="5" id="KW-0067">ATP-binding</keyword>
<feature type="region of interest" description="Disordered" evidence="6">
    <location>
        <begin position="54"/>
        <end position="78"/>
    </location>
</feature>
<feature type="domain" description="DNA2/NAM7 helicase helicase" evidence="7">
    <location>
        <begin position="666"/>
        <end position="704"/>
    </location>
</feature>
<feature type="domain" description="Restriction endonuclease type II-like" evidence="9">
    <location>
        <begin position="959"/>
        <end position="1052"/>
    </location>
</feature>
<gene>
    <name evidence="10" type="ORF">BVC71_09415</name>
</gene>
<keyword evidence="11" id="KW-1185">Reference proteome</keyword>
<dbReference type="GO" id="GO:0016787">
    <property type="term" value="F:hydrolase activity"/>
    <property type="evidence" value="ECO:0007669"/>
    <property type="project" value="UniProtKB-KW"/>
</dbReference>
<evidence type="ECO:0000256" key="2">
    <source>
        <dbReference type="ARBA" id="ARBA00022741"/>
    </source>
</evidence>
<dbReference type="AlphaFoldDB" id="A0A251WWW9"/>
<protein>
    <recommendedName>
        <fullName evidence="12">AAA family ATPase</fullName>
    </recommendedName>
</protein>
<evidence type="ECO:0000313" key="11">
    <source>
        <dbReference type="Proteomes" id="UP000194664"/>
    </source>
</evidence>
<accession>A0A251WWW9</accession>
<dbReference type="InterPro" id="IPR041677">
    <property type="entry name" value="DNA2/NAM7_AAA_11"/>
</dbReference>
<sequence length="1055" mass="116054">MSLLLNTVRAFPRGRTIEELHALVGTSFSSLERHALLAELETLLQAGEVQKTSNGKWKPVHRQMSGGSTFEKPSPSAVTNQTLENEILRAAKCFVTSGVKTESSSVETAQDVGELDAHALVRYYRSALRSDPRGALQENVDRYGTKWHLLSGRNRLVPSDQNPLTLRIVLDDLSPEFRTSLLKREANENALAIGWPMYVGRKEGVPSIWPVGLIAANWRRQNDELLIQVDADDVLVNPKWVKDAANKTGWRRDDLAAVFDDENGVGLGRDDFVSRLKEAAATSILSDISASDLTDSVNVNELGIHNAAGLFLHDDSSFTSGAVRDLDEIGTWDKTILARTALGVVLGLEGTPPRKDVHSLNVGPLNAEQIEAVSNACSAPLSVVTGPPGTGKSQAIVSMAASVLSNGGSVLVASKNHQALDAVEDRLGSIAKETPFIVRTLDPAKNKDVSFASLLKELVTETSGAGSIIDQSLVADCFRMAERRSVAFNKEVRRAKLECQIADVHDQLVARSVVLRSEVDDPELDRDDKQERSMVRRFLDRLIELILSTSSNPETLSVQKQSTDLNRLLTDLRTERDALGESFDLVDLTNRIAELTKKILPLILANRTNLTHEDIDALDQRLADLEFSPVRNKISSDIAYQVVEHRPLWLASVLGTPNRIPLIAGLFDLVIFDEASQCDIASAFPLMARAKRAVVVGDNNQLNSIAPIGQAQDRNLMQAQGLPVSQMARFAQSRQSLFDFARRVPGAEKTLLKQQYRSAGPIVDYISKNFYGGELKTAYDPSFIKPPKSQKPGIHWTNIPAPLSLGSGNVNSAEITAIVSHLEHLLVHEDYSGTVGVTSPFRDQVAAIGDAVRQKIPEQKLIGAEFKVATVDGFQGQERDLIIFSPTLGAASAPSALTFMQSDPRRLNVAISRARAVAHVFGDLSFARSRKVRTLASLAAAATEPRSRVGEGRFDSHWEEIVYYGLKKRGLDPKPQYDIAGRRLDFALFGASGIKLDLEVDGRKWHQNADGTRKISDYWRDHQLISLGWRVRRFWVDELAKDLEACFDIIENDLS</sequence>
<dbReference type="InterPro" id="IPR027417">
    <property type="entry name" value="P-loop_NTPase"/>
</dbReference>
<feature type="domain" description="DNA2/NAM7 helicase helicase" evidence="7">
    <location>
        <begin position="365"/>
        <end position="551"/>
    </location>
</feature>
<dbReference type="PANTHER" id="PTHR43788:SF8">
    <property type="entry name" value="DNA-BINDING PROTEIN SMUBP-2"/>
    <property type="match status" value="1"/>
</dbReference>
<keyword evidence="2" id="KW-0547">Nucleotide-binding</keyword>
<evidence type="ECO:0000256" key="1">
    <source>
        <dbReference type="ARBA" id="ARBA00007913"/>
    </source>
</evidence>
<evidence type="ECO:0000259" key="7">
    <source>
        <dbReference type="Pfam" id="PF13086"/>
    </source>
</evidence>
<feature type="domain" description="DNA2/NAM7 helicase-like C-terminal" evidence="8">
    <location>
        <begin position="735"/>
        <end position="923"/>
    </location>
</feature>
<dbReference type="RefSeq" id="WP_086451413.1">
    <property type="nucleotide sequence ID" value="NZ_MSPP01000003.1"/>
</dbReference>
<evidence type="ECO:0000256" key="4">
    <source>
        <dbReference type="ARBA" id="ARBA00022806"/>
    </source>
</evidence>
<dbReference type="Proteomes" id="UP000194664">
    <property type="component" value="Unassembled WGS sequence"/>
</dbReference>
<dbReference type="SUPFAM" id="SSF52540">
    <property type="entry name" value="P-loop containing nucleoside triphosphate hydrolases"/>
    <property type="match status" value="1"/>
</dbReference>
<dbReference type="PANTHER" id="PTHR43788">
    <property type="entry name" value="DNA2/NAM7 HELICASE FAMILY MEMBER"/>
    <property type="match status" value="1"/>
</dbReference>
<dbReference type="InterPro" id="IPR050534">
    <property type="entry name" value="Coronavir_polyprotein_1ab"/>
</dbReference>
<dbReference type="Pfam" id="PF18741">
    <property type="entry name" value="MTES_1575"/>
    <property type="match status" value="1"/>
</dbReference>
<comment type="similarity">
    <text evidence="1">Belongs to the DNA2/NAM7 helicase family.</text>
</comment>
<dbReference type="Gene3D" id="3.40.960.10">
    <property type="entry name" value="VSR Endonuclease"/>
    <property type="match status" value="1"/>
</dbReference>
<keyword evidence="3" id="KW-0378">Hydrolase</keyword>
<proteinExistence type="inferred from homology"/>
<evidence type="ECO:0000256" key="6">
    <source>
        <dbReference type="SAM" id="MobiDB-lite"/>
    </source>
</evidence>
<reference evidence="10 11" key="1">
    <citation type="submission" date="2016-12" db="EMBL/GenBank/DDBJ databases">
        <title>The draft genome sequence of HSLHS2.</title>
        <authorList>
            <person name="Hu D."/>
            <person name="Wang L."/>
            <person name="Shao Z."/>
        </authorList>
    </citation>
    <scope>NUCLEOTIDE SEQUENCE [LARGE SCALE GENOMIC DNA]</scope>
    <source>
        <strain evidence="10">MCCC 1A06712</strain>
    </source>
</reference>
<evidence type="ECO:0000259" key="9">
    <source>
        <dbReference type="Pfam" id="PF18741"/>
    </source>
</evidence>
<evidence type="ECO:0000256" key="3">
    <source>
        <dbReference type="ARBA" id="ARBA00022801"/>
    </source>
</evidence>
<evidence type="ECO:0000313" key="10">
    <source>
        <dbReference type="EMBL" id="OUD08927.1"/>
    </source>
</evidence>
<dbReference type="InterPro" id="IPR047187">
    <property type="entry name" value="SF1_C_Upf1"/>
</dbReference>
<comment type="caution">
    <text evidence="10">The sequence shown here is derived from an EMBL/GenBank/DDBJ whole genome shotgun (WGS) entry which is preliminary data.</text>
</comment>
<dbReference type="CDD" id="cd18808">
    <property type="entry name" value="SF1_C_Upf1"/>
    <property type="match status" value="1"/>
</dbReference>
<keyword evidence="4" id="KW-0347">Helicase</keyword>
<dbReference type="InterPro" id="IPR049468">
    <property type="entry name" value="Restrct_endonuc-II-like_dom"/>
</dbReference>
<dbReference type="Gene3D" id="3.40.50.300">
    <property type="entry name" value="P-loop containing nucleotide triphosphate hydrolases"/>
    <property type="match status" value="2"/>
</dbReference>
<dbReference type="SUPFAM" id="SSF52980">
    <property type="entry name" value="Restriction endonuclease-like"/>
    <property type="match status" value="1"/>
</dbReference>
<organism evidence="10 11">
    <name type="scientific">Marivivens niveibacter</name>
    <dbReference type="NCBI Taxonomy" id="1930667"/>
    <lineage>
        <taxon>Bacteria</taxon>
        <taxon>Pseudomonadati</taxon>
        <taxon>Pseudomonadota</taxon>
        <taxon>Alphaproteobacteria</taxon>
        <taxon>Rhodobacterales</taxon>
        <taxon>Paracoccaceae</taxon>
        <taxon>Marivivens group</taxon>
        <taxon>Marivivens</taxon>
    </lineage>
</organism>
<evidence type="ECO:0000256" key="5">
    <source>
        <dbReference type="ARBA" id="ARBA00022840"/>
    </source>
</evidence>
<name>A0A251WWW9_9RHOB</name>
<dbReference type="InterPro" id="IPR041679">
    <property type="entry name" value="DNA2/NAM7-like_C"/>
</dbReference>
<dbReference type="GO" id="GO:0005524">
    <property type="term" value="F:ATP binding"/>
    <property type="evidence" value="ECO:0007669"/>
    <property type="project" value="UniProtKB-KW"/>
</dbReference>
<dbReference type="Pfam" id="PF13086">
    <property type="entry name" value="AAA_11"/>
    <property type="match status" value="2"/>
</dbReference>
<evidence type="ECO:0008006" key="12">
    <source>
        <dbReference type="Google" id="ProtNLM"/>
    </source>
</evidence>
<dbReference type="EMBL" id="MSPP01000003">
    <property type="protein sequence ID" value="OUD08927.1"/>
    <property type="molecule type" value="Genomic_DNA"/>
</dbReference>
<evidence type="ECO:0000259" key="8">
    <source>
        <dbReference type="Pfam" id="PF13087"/>
    </source>
</evidence>
<dbReference type="InterPro" id="IPR011335">
    <property type="entry name" value="Restrct_endonuc-II-like"/>
</dbReference>
<dbReference type="Pfam" id="PF13087">
    <property type="entry name" value="AAA_12"/>
    <property type="match status" value="1"/>
</dbReference>